<proteinExistence type="predicted"/>
<sequence>MSVPTPPDPEALIAALLPATGIPLDPAWRAAVAANLRVAGAIATVLQAFSLPDSTEPAPVYEPGR</sequence>
<gene>
    <name evidence="1" type="ORF">GWK16_20185</name>
</gene>
<name>A0A848EJK8_9PROT</name>
<dbReference type="InterPro" id="IPR025148">
    <property type="entry name" value="AtzG-like"/>
</dbReference>
<dbReference type="Proteomes" id="UP000548582">
    <property type="component" value="Unassembled WGS sequence"/>
</dbReference>
<dbReference type="RefSeq" id="WP_170055760.1">
    <property type="nucleotide sequence ID" value="NZ_JABBKX010000008.1"/>
</dbReference>
<dbReference type="Pfam" id="PF13318">
    <property type="entry name" value="AtzG-like"/>
    <property type="match status" value="1"/>
</dbReference>
<protein>
    <submittedName>
        <fullName evidence="1">DUF4089 domain-containing protein</fullName>
    </submittedName>
</protein>
<evidence type="ECO:0000313" key="2">
    <source>
        <dbReference type="Proteomes" id="UP000548582"/>
    </source>
</evidence>
<comment type="caution">
    <text evidence="1">The sequence shown here is derived from an EMBL/GenBank/DDBJ whole genome shotgun (WGS) entry which is preliminary data.</text>
</comment>
<accession>A0A848EJK8</accession>
<evidence type="ECO:0000313" key="1">
    <source>
        <dbReference type="EMBL" id="NMJ43577.1"/>
    </source>
</evidence>
<dbReference type="AlphaFoldDB" id="A0A848EJK8"/>
<reference evidence="1 2" key="1">
    <citation type="submission" date="2020-03" db="EMBL/GenBank/DDBJ databases">
        <authorList>
            <person name="Sun Q."/>
        </authorList>
    </citation>
    <scope>NUCLEOTIDE SEQUENCE [LARGE SCALE GENOMIC DNA]</scope>
    <source>
        <strain evidence="1 2">JC162</strain>
    </source>
</reference>
<keyword evidence="2" id="KW-1185">Reference proteome</keyword>
<organism evidence="1 2">
    <name type="scientific">Neoroseomonas marina</name>
    <dbReference type="NCBI Taxonomy" id="1232220"/>
    <lineage>
        <taxon>Bacteria</taxon>
        <taxon>Pseudomonadati</taxon>
        <taxon>Pseudomonadota</taxon>
        <taxon>Alphaproteobacteria</taxon>
        <taxon>Acetobacterales</taxon>
        <taxon>Acetobacteraceae</taxon>
        <taxon>Neoroseomonas</taxon>
    </lineage>
</organism>
<dbReference type="EMBL" id="JABBKX010000008">
    <property type="protein sequence ID" value="NMJ43577.1"/>
    <property type="molecule type" value="Genomic_DNA"/>
</dbReference>